<dbReference type="RefSeq" id="WP_344265023.1">
    <property type="nucleotide sequence ID" value="NZ_BAAAMJ010000057.1"/>
</dbReference>
<accession>A0ABN2PSE8</accession>
<feature type="compositionally biased region" description="Basic and acidic residues" evidence="1">
    <location>
        <begin position="29"/>
        <end position="39"/>
    </location>
</feature>
<proteinExistence type="predicted"/>
<dbReference type="Proteomes" id="UP001501303">
    <property type="component" value="Unassembled WGS sequence"/>
</dbReference>
<comment type="caution">
    <text evidence="3">The sequence shown here is derived from an EMBL/GenBank/DDBJ whole genome shotgun (WGS) entry which is preliminary data.</text>
</comment>
<evidence type="ECO:0000256" key="2">
    <source>
        <dbReference type="SAM" id="Phobius"/>
    </source>
</evidence>
<reference evidence="3 4" key="1">
    <citation type="journal article" date="2019" name="Int. J. Syst. Evol. Microbiol.">
        <title>The Global Catalogue of Microorganisms (GCM) 10K type strain sequencing project: providing services to taxonomists for standard genome sequencing and annotation.</title>
        <authorList>
            <consortium name="The Broad Institute Genomics Platform"/>
            <consortium name="The Broad Institute Genome Sequencing Center for Infectious Disease"/>
            <person name="Wu L."/>
            <person name="Ma J."/>
        </authorList>
    </citation>
    <scope>NUCLEOTIDE SEQUENCE [LARGE SCALE GENOMIC DNA]</scope>
    <source>
        <strain evidence="3 4">JCM 13581</strain>
    </source>
</reference>
<dbReference type="Pfam" id="PF20088">
    <property type="entry name" value="DUF6480"/>
    <property type="match status" value="1"/>
</dbReference>
<gene>
    <name evidence="3" type="ORF">GCM10009716_42120</name>
</gene>
<keyword evidence="2" id="KW-0472">Membrane</keyword>
<keyword evidence="2" id="KW-1133">Transmembrane helix</keyword>
<organism evidence="3 4">
    <name type="scientific">Streptomyces sodiiphilus</name>
    <dbReference type="NCBI Taxonomy" id="226217"/>
    <lineage>
        <taxon>Bacteria</taxon>
        <taxon>Bacillati</taxon>
        <taxon>Actinomycetota</taxon>
        <taxon>Actinomycetes</taxon>
        <taxon>Kitasatosporales</taxon>
        <taxon>Streptomycetaceae</taxon>
        <taxon>Streptomyces</taxon>
    </lineage>
</organism>
<feature type="compositionally biased region" description="Basic residues" evidence="1">
    <location>
        <begin position="9"/>
        <end position="28"/>
    </location>
</feature>
<keyword evidence="2" id="KW-0812">Transmembrane</keyword>
<feature type="region of interest" description="Disordered" evidence="1">
    <location>
        <begin position="1"/>
        <end position="80"/>
    </location>
</feature>
<protein>
    <submittedName>
        <fullName evidence="3">Uncharacterized protein</fullName>
    </submittedName>
</protein>
<dbReference type="InterPro" id="IPR045512">
    <property type="entry name" value="DUF6480"/>
</dbReference>
<dbReference type="EMBL" id="BAAAMJ010000057">
    <property type="protein sequence ID" value="GAA1930201.1"/>
    <property type="molecule type" value="Genomic_DNA"/>
</dbReference>
<evidence type="ECO:0000256" key="1">
    <source>
        <dbReference type="SAM" id="MobiDB-lite"/>
    </source>
</evidence>
<feature type="transmembrane region" description="Helical" evidence="2">
    <location>
        <begin position="83"/>
        <end position="102"/>
    </location>
</feature>
<name>A0ABN2PSE8_9ACTN</name>
<sequence length="105" mass="11287">MTREPSHHGPARRHGGRHHDAHGHRHRLDPHADPADPDPRTSTGLEPGGAVRSGETPPVESSTVDAGPRETHNPTRGWSKAPVAVLIVLTALFLVFFVAHAISLL</sequence>
<evidence type="ECO:0000313" key="4">
    <source>
        <dbReference type="Proteomes" id="UP001501303"/>
    </source>
</evidence>
<evidence type="ECO:0000313" key="3">
    <source>
        <dbReference type="EMBL" id="GAA1930201.1"/>
    </source>
</evidence>
<keyword evidence="4" id="KW-1185">Reference proteome</keyword>